<proteinExistence type="predicted"/>
<comment type="caution">
    <text evidence="2">The sequence shown here is derived from an EMBL/GenBank/DDBJ whole genome shotgun (WGS) entry which is preliminary data.</text>
</comment>
<organism evidence="2 3">
    <name type="scientific">Liparis tanakae</name>
    <name type="common">Tanaka's snailfish</name>
    <dbReference type="NCBI Taxonomy" id="230148"/>
    <lineage>
        <taxon>Eukaryota</taxon>
        <taxon>Metazoa</taxon>
        <taxon>Chordata</taxon>
        <taxon>Craniata</taxon>
        <taxon>Vertebrata</taxon>
        <taxon>Euteleostomi</taxon>
        <taxon>Actinopterygii</taxon>
        <taxon>Neopterygii</taxon>
        <taxon>Teleostei</taxon>
        <taxon>Neoteleostei</taxon>
        <taxon>Acanthomorphata</taxon>
        <taxon>Eupercaria</taxon>
        <taxon>Perciformes</taxon>
        <taxon>Cottioidei</taxon>
        <taxon>Cottales</taxon>
        <taxon>Liparidae</taxon>
        <taxon>Liparis</taxon>
    </lineage>
</organism>
<evidence type="ECO:0000256" key="1">
    <source>
        <dbReference type="SAM" id="MobiDB-lite"/>
    </source>
</evidence>
<name>A0A4Z2GYV1_9TELE</name>
<reference evidence="2 3" key="1">
    <citation type="submission" date="2019-03" db="EMBL/GenBank/DDBJ databases">
        <title>First draft genome of Liparis tanakae, snailfish: a comprehensive survey of snailfish specific genes.</title>
        <authorList>
            <person name="Kim W."/>
            <person name="Song I."/>
            <person name="Jeong J.-H."/>
            <person name="Kim D."/>
            <person name="Kim S."/>
            <person name="Ryu S."/>
            <person name="Song J.Y."/>
            <person name="Lee S.K."/>
        </authorList>
    </citation>
    <scope>NUCLEOTIDE SEQUENCE [LARGE SCALE GENOMIC DNA]</scope>
    <source>
        <tissue evidence="2">Muscle</tissue>
    </source>
</reference>
<protein>
    <submittedName>
        <fullName evidence="2">Uncharacterized protein</fullName>
    </submittedName>
</protein>
<feature type="region of interest" description="Disordered" evidence="1">
    <location>
        <begin position="32"/>
        <end position="74"/>
    </location>
</feature>
<keyword evidence="3" id="KW-1185">Reference proteome</keyword>
<sequence>MSPFGLRPTLPSNVQQEMKMLFAFTEHAEGPDAVSGHISDASSLRTEACNSDSSATTPSISGERGRPPSSPPSRPSLHFQWCLFADRVIDRRGVIGQTSEEASLQMWASSSESSPQWLMKSHRLS</sequence>
<dbReference type="Proteomes" id="UP000314294">
    <property type="component" value="Unassembled WGS sequence"/>
</dbReference>
<gene>
    <name evidence="2" type="ORF">EYF80_031869</name>
</gene>
<evidence type="ECO:0000313" key="3">
    <source>
        <dbReference type="Proteomes" id="UP000314294"/>
    </source>
</evidence>
<accession>A0A4Z2GYV1</accession>
<feature type="compositionally biased region" description="Polar residues" evidence="1">
    <location>
        <begin position="40"/>
        <end position="57"/>
    </location>
</feature>
<evidence type="ECO:0000313" key="2">
    <source>
        <dbReference type="EMBL" id="TNN57953.1"/>
    </source>
</evidence>
<dbReference type="EMBL" id="SRLO01000393">
    <property type="protein sequence ID" value="TNN57953.1"/>
    <property type="molecule type" value="Genomic_DNA"/>
</dbReference>
<dbReference type="AlphaFoldDB" id="A0A4Z2GYV1"/>